<dbReference type="CDD" id="cd11449">
    <property type="entry name" value="bHLH_AtAIB_like"/>
    <property type="match status" value="1"/>
</dbReference>
<evidence type="ECO:0000256" key="1">
    <source>
        <dbReference type="ARBA" id="ARBA00004123"/>
    </source>
</evidence>
<comment type="subcellular location">
    <subcellularLocation>
        <location evidence="1 5">Nucleus</location>
    </subcellularLocation>
</comment>
<keyword evidence="4 5" id="KW-0539">Nucleus</keyword>
<protein>
    <recommendedName>
        <fullName evidence="5">Transcription factor</fullName>
        <shortName evidence="5">bHLH transcription factor</shortName>
    </recommendedName>
    <alternativeName>
        <fullName evidence="5">Basic helix-loop-helix protein</fullName>
    </alternativeName>
</protein>
<name>A0A167V6C1_CAMSI</name>
<dbReference type="GO" id="GO:0000976">
    <property type="term" value="F:transcription cis-regulatory region binding"/>
    <property type="evidence" value="ECO:0007669"/>
    <property type="project" value="TreeGrafter"/>
</dbReference>
<dbReference type="SMR" id="A0A167V6C1"/>
<evidence type="ECO:0000256" key="5">
    <source>
        <dbReference type="RuleBase" id="RU369104"/>
    </source>
</evidence>
<evidence type="ECO:0000256" key="6">
    <source>
        <dbReference type="SAM" id="MobiDB-lite"/>
    </source>
</evidence>
<feature type="region of interest" description="Disordered" evidence="6">
    <location>
        <begin position="376"/>
        <end position="452"/>
    </location>
</feature>
<dbReference type="PANTHER" id="PTHR11514">
    <property type="entry name" value="MYC"/>
    <property type="match status" value="1"/>
</dbReference>
<feature type="compositionally biased region" description="Polar residues" evidence="6">
    <location>
        <begin position="505"/>
        <end position="525"/>
    </location>
</feature>
<feature type="region of interest" description="Disordered" evidence="6">
    <location>
        <begin position="498"/>
        <end position="525"/>
    </location>
</feature>
<gene>
    <name evidence="8" type="primary">MYC2b</name>
</gene>
<dbReference type="GO" id="GO:0046983">
    <property type="term" value="F:protein dimerization activity"/>
    <property type="evidence" value="ECO:0007669"/>
    <property type="project" value="InterPro"/>
</dbReference>
<evidence type="ECO:0000259" key="7">
    <source>
        <dbReference type="PROSITE" id="PS50888"/>
    </source>
</evidence>
<dbReference type="PANTHER" id="PTHR11514:SF47">
    <property type="entry name" value="TRANSCRIPTION FACTOR BHLH13"/>
    <property type="match status" value="1"/>
</dbReference>
<feature type="domain" description="BHLH" evidence="7">
    <location>
        <begin position="441"/>
        <end position="490"/>
    </location>
</feature>
<dbReference type="PROSITE" id="PS50888">
    <property type="entry name" value="BHLH"/>
    <property type="match status" value="1"/>
</dbReference>
<dbReference type="EMBL" id="KU892080">
    <property type="protein sequence ID" value="ANB66342.1"/>
    <property type="molecule type" value="mRNA"/>
</dbReference>
<dbReference type="SMART" id="SM00353">
    <property type="entry name" value="HLH"/>
    <property type="match status" value="1"/>
</dbReference>
<feature type="compositionally biased region" description="Basic and acidic residues" evidence="6">
    <location>
        <begin position="438"/>
        <end position="452"/>
    </location>
</feature>
<dbReference type="InterPro" id="IPR036638">
    <property type="entry name" value="HLH_DNA-bd_sf"/>
</dbReference>
<reference evidence="8" key="1">
    <citation type="submission" date="2016-02" db="EMBL/GenBank/DDBJ databases">
        <authorList>
            <person name="Wen L."/>
            <person name="He K."/>
            <person name="Yang H."/>
        </authorList>
    </citation>
    <scope>NUCLEOTIDE SEQUENCE</scope>
</reference>
<accession>A0A167V6C1</accession>
<evidence type="ECO:0000313" key="8">
    <source>
        <dbReference type="EMBL" id="ANB66342.1"/>
    </source>
</evidence>
<evidence type="ECO:0000256" key="4">
    <source>
        <dbReference type="ARBA" id="ARBA00023242"/>
    </source>
</evidence>
<dbReference type="AlphaFoldDB" id="A0A167V6C1"/>
<dbReference type="Pfam" id="PF14215">
    <property type="entry name" value="bHLH-MYC_N"/>
    <property type="match status" value="1"/>
</dbReference>
<dbReference type="InterPro" id="IPR045084">
    <property type="entry name" value="AIB/MYC-like"/>
</dbReference>
<feature type="compositionally biased region" description="Low complexity" evidence="6">
    <location>
        <begin position="394"/>
        <end position="405"/>
    </location>
</feature>
<sequence length="616" mass="68242">MKVELGMGALVWSEEDKAMVAAVLGSRAFDYLMSSSVSAECSLMVVGSDENLQNFLSDLVDRPNTANFSWNYAFFWQISRSKDGDLVLGWGDGSCREPKEGEESEVTQILNFRLEDETQQRMRKRVLQKLHTLFGGSDEDSYAFGLDRVTDIEMFFLASMYFSFPRGEGGPGKCFASGKHIWLSDAMKTSSDYCFRSFLAKSAGIQTIVLIPTKIGVVEFGSVRSIPESLELVQSIKSSFSAFSSPIRAKPMAVIPVMSQKKDGNAHFTNLGFGDRSNGVVPKIFGQDLNSGHSQFREKLAVRKTEERPWEAFSNGNRIPFPNARNGLHGSGWTQFRSVNQGATVETYSPQAATNNLQELVNGVSGVRDEFRLNQYQPQKTAPMQIDFTGGATSRPSIISRPVSIESEHSDVEASGKDERAGPVDEKRPRKRGRKPANGREEPLNHVEAERQRREKLNQRFYALRAVVPNISKMDKASLLGDAIAYITELQRKLKDMESEREKLGSTSIDQSSPALEANPNSENQNQVPGIEIKAAHDEVVVRVSCPLDTHPVSRVIQAFKDAQITVVESKLATGNDTVFHTFVIKSQGSEQLTKERLVAAFSRESNSLQPLSSVG</sequence>
<dbReference type="Gene3D" id="4.10.280.10">
    <property type="entry name" value="Helix-loop-helix DNA-binding domain"/>
    <property type="match status" value="1"/>
</dbReference>
<organism evidence="8">
    <name type="scientific">Camellia sinensis</name>
    <name type="common">Tea plant</name>
    <name type="synonym">Thea sinensis</name>
    <dbReference type="NCBI Taxonomy" id="4442"/>
    <lineage>
        <taxon>Eukaryota</taxon>
        <taxon>Viridiplantae</taxon>
        <taxon>Streptophyta</taxon>
        <taxon>Embryophyta</taxon>
        <taxon>Tracheophyta</taxon>
        <taxon>Spermatophyta</taxon>
        <taxon>Magnoliopsida</taxon>
        <taxon>eudicotyledons</taxon>
        <taxon>Gunneridae</taxon>
        <taxon>Pentapetalae</taxon>
        <taxon>asterids</taxon>
        <taxon>Ericales</taxon>
        <taxon>Theaceae</taxon>
        <taxon>Camellia</taxon>
    </lineage>
</organism>
<dbReference type="GO" id="GO:0003700">
    <property type="term" value="F:DNA-binding transcription factor activity"/>
    <property type="evidence" value="ECO:0007669"/>
    <property type="project" value="InterPro"/>
</dbReference>
<keyword evidence="2 5" id="KW-0805">Transcription regulation</keyword>
<dbReference type="FunFam" id="4.10.280.10:FF:000078">
    <property type="entry name" value="Transcription factor bHLH13"/>
    <property type="match status" value="1"/>
</dbReference>
<feature type="compositionally biased region" description="Basic and acidic residues" evidence="6">
    <location>
        <begin position="406"/>
        <end position="428"/>
    </location>
</feature>
<proteinExistence type="evidence at transcript level"/>
<keyword evidence="3 5" id="KW-0804">Transcription</keyword>
<dbReference type="Pfam" id="PF00010">
    <property type="entry name" value="HLH"/>
    <property type="match status" value="1"/>
</dbReference>
<dbReference type="InterPro" id="IPR025610">
    <property type="entry name" value="MYC/MYB_N"/>
</dbReference>
<dbReference type="InterPro" id="IPR011598">
    <property type="entry name" value="bHLH_dom"/>
</dbReference>
<evidence type="ECO:0000256" key="3">
    <source>
        <dbReference type="ARBA" id="ARBA00023163"/>
    </source>
</evidence>
<dbReference type="SUPFAM" id="SSF47459">
    <property type="entry name" value="HLH, helix-loop-helix DNA-binding domain"/>
    <property type="match status" value="1"/>
</dbReference>
<evidence type="ECO:0000256" key="2">
    <source>
        <dbReference type="ARBA" id="ARBA00023015"/>
    </source>
</evidence>
<dbReference type="GO" id="GO:0005634">
    <property type="term" value="C:nucleus"/>
    <property type="evidence" value="ECO:0007669"/>
    <property type="project" value="UniProtKB-SubCell"/>
</dbReference>